<name>A0A549T3F4_METSR</name>
<dbReference type="Pfam" id="PF06276">
    <property type="entry name" value="FhuF"/>
    <property type="match status" value="1"/>
</dbReference>
<feature type="domain" description="Aerobactin siderophore biosynthesis IucA/IucC N-terminal" evidence="2">
    <location>
        <begin position="152"/>
        <end position="399"/>
    </location>
</feature>
<dbReference type="Gene3D" id="3.30.310.280">
    <property type="match status" value="1"/>
</dbReference>
<comment type="caution">
    <text evidence="4">The sequence shown here is derived from an EMBL/GenBank/DDBJ whole genome shotgun (WGS) entry which is preliminary data.</text>
</comment>
<evidence type="ECO:0000256" key="1">
    <source>
        <dbReference type="ARBA" id="ARBA00004924"/>
    </source>
</evidence>
<gene>
    <name evidence="4" type="ORF">FM996_04950</name>
</gene>
<dbReference type="GO" id="GO:0019290">
    <property type="term" value="P:siderophore biosynthetic process"/>
    <property type="evidence" value="ECO:0007669"/>
    <property type="project" value="InterPro"/>
</dbReference>
<evidence type="ECO:0000259" key="3">
    <source>
        <dbReference type="Pfam" id="PF06276"/>
    </source>
</evidence>
<comment type="pathway">
    <text evidence="1">Siderophore biosynthesis.</text>
</comment>
<dbReference type="Gene3D" id="6.10.250.3370">
    <property type="match status" value="1"/>
</dbReference>
<evidence type="ECO:0000259" key="2">
    <source>
        <dbReference type="Pfam" id="PF04183"/>
    </source>
</evidence>
<dbReference type="RefSeq" id="WP_142862093.1">
    <property type="nucleotide sequence ID" value="NZ_VJMF01000021.1"/>
</dbReference>
<accession>A0A549T3F4</accession>
<sequence>MTKCEQSGTTHDQIDPSAWAAAGRRVAAQLLSAIVNENLTPTGMISIEAVSIREAEIVLDVIPGSLRYRARARRALAYERLSIMENSIRRISSIEQDIHDPIRLLADLLPALPGTKETQARFAEEILRTWSNHTQSLFFGAANGKRLSALPFEEAESALTDGHRHHPCFKSRIGFSSRDNLAFGPEFANAVRPIWLAVHPELIASRAIRAGHGQDREIIAASMDETSRREFTATLASEVDDPEAYHWLPVHPWQWERIAEAGTVAQRADARIVLLGTSQRRYLPQQSIRTMSDMTDPRAPSLKLSLSICNTSTARTLAHHTVLNAPIISDWLKSVASSDSFLAETGAIFLAEHMGSAVALPRDEDPFEWLNGGLAAIWRDPIGIFLAEGEKAVPFSLLTHLDYDGPPAIEKWVSRYGAAAWATALLRAAMLPVVHLLLARGIAVESHQQNMVLVHRDGWPIRVALKDFHDGVRFIPSKLDVPRPNLVPTPAEHARVNPNSYVEASDPEDVRDFMFDALFGVNLAELAFFFDRYFDFDEELFWLRAADILREYLRECEDGRAGVKAFRFLDPLIAVEDLARRRLEPGATGGRLARNPLAASMDGDEMRMLT</sequence>
<dbReference type="Pfam" id="PF04183">
    <property type="entry name" value="IucA_IucC"/>
    <property type="match status" value="1"/>
</dbReference>
<proteinExistence type="predicted"/>
<evidence type="ECO:0000313" key="5">
    <source>
        <dbReference type="Proteomes" id="UP000316781"/>
    </source>
</evidence>
<organism evidence="4 5">
    <name type="scientific">Methylosinus sporium</name>
    <dbReference type="NCBI Taxonomy" id="428"/>
    <lineage>
        <taxon>Bacteria</taxon>
        <taxon>Pseudomonadati</taxon>
        <taxon>Pseudomonadota</taxon>
        <taxon>Alphaproteobacteria</taxon>
        <taxon>Hyphomicrobiales</taxon>
        <taxon>Methylocystaceae</taxon>
        <taxon>Methylosinus</taxon>
    </lineage>
</organism>
<feature type="domain" description="Aerobactin siderophore biosynthesis IucA/IucC-like C-terminal" evidence="3">
    <location>
        <begin position="420"/>
        <end position="587"/>
    </location>
</feature>
<dbReference type="InterPro" id="IPR037455">
    <property type="entry name" value="LucA/IucC-like"/>
</dbReference>
<dbReference type="PANTHER" id="PTHR34384">
    <property type="entry name" value="L-2,3-DIAMINOPROPANOATE--CITRATE LIGASE"/>
    <property type="match status" value="1"/>
</dbReference>
<reference evidence="4 5" key="1">
    <citation type="submission" date="2019-07" db="EMBL/GenBank/DDBJ databases">
        <title>Ln-dependent methylotrophs.</title>
        <authorList>
            <person name="Tani A."/>
        </authorList>
    </citation>
    <scope>NUCLEOTIDE SEQUENCE [LARGE SCALE GENOMIC DNA]</scope>
    <source>
        <strain evidence="4 5">SM89A</strain>
    </source>
</reference>
<evidence type="ECO:0000313" key="4">
    <source>
        <dbReference type="EMBL" id="TRL36418.1"/>
    </source>
</evidence>
<protein>
    <submittedName>
        <fullName evidence="4">IucA/IucC family siderophore biosynthesis protein</fullName>
    </submittedName>
</protein>
<dbReference type="InterPro" id="IPR022770">
    <property type="entry name" value="IucA/IucC-like_C"/>
</dbReference>
<dbReference type="Proteomes" id="UP000316781">
    <property type="component" value="Unassembled WGS sequence"/>
</dbReference>
<dbReference type="EMBL" id="VJMF01000021">
    <property type="protein sequence ID" value="TRL36418.1"/>
    <property type="molecule type" value="Genomic_DNA"/>
</dbReference>
<dbReference type="Gene3D" id="1.10.510.40">
    <property type="match status" value="1"/>
</dbReference>
<dbReference type="PANTHER" id="PTHR34384:SF6">
    <property type="entry name" value="STAPHYLOFERRIN B SYNTHASE"/>
    <property type="match status" value="1"/>
</dbReference>
<dbReference type="GO" id="GO:0016881">
    <property type="term" value="F:acid-amino acid ligase activity"/>
    <property type="evidence" value="ECO:0007669"/>
    <property type="project" value="UniProtKB-ARBA"/>
</dbReference>
<dbReference type="InterPro" id="IPR007310">
    <property type="entry name" value="Aerobactin_biosyn_IucA/IucC_N"/>
</dbReference>
<dbReference type="AlphaFoldDB" id="A0A549T3F4"/>